<reference evidence="2 3" key="1">
    <citation type="submission" date="2017-11" db="EMBL/GenBank/DDBJ databases">
        <title>Genomic Encyclopedia of Archaeal and Bacterial Type Strains, Phase II (KMG-II): From Individual Species to Whole Genera.</title>
        <authorList>
            <person name="Goeker M."/>
        </authorList>
    </citation>
    <scope>NUCLEOTIDE SEQUENCE [LARGE SCALE GENOMIC DNA]</scope>
    <source>
        <strain evidence="2 3">DSM 27268</strain>
    </source>
</reference>
<evidence type="ECO:0000313" key="3">
    <source>
        <dbReference type="Proteomes" id="UP000230000"/>
    </source>
</evidence>
<keyword evidence="3" id="KW-1185">Reference proteome</keyword>
<keyword evidence="1" id="KW-0472">Membrane</keyword>
<dbReference type="Proteomes" id="UP000230000">
    <property type="component" value="Unassembled WGS sequence"/>
</dbReference>
<evidence type="ECO:0000313" key="2">
    <source>
        <dbReference type="EMBL" id="PJJ74775.1"/>
    </source>
</evidence>
<name>A0A2M9CSG3_9BACT</name>
<organism evidence="2 3">
    <name type="scientific">Thermoflavifilum aggregans</name>
    <dbReference type="NCBI Taxonomy" id="454188"/>
    <lineage>
        <taxon>Bacteria</taxon>
        <taxon>Pseudomonadati</taxon>
        <taxon>Bacteroidota</taxon>
        <taxon>Chitinophagia</taxon>
        <taxon>Chitinophagales</taxon>
        <taxon>Chitinophagaceae</taxon>
        <taxon>Thermoflavifilum</taxon>
    </lineage>
</organism>
<evidence type="ECO:0000256" key="1">
    <source>
        <dbReference type="SAM" id="Phobius"/>
    </source>
</evidence>
<gene>
    <name evidence="2" type="ORF">BXY57_0337</name>
</gene>
<keyword evidence="1" id="KW-0812">Transmembrane</keyword>
<keyword evidence="1" id="KW-1133">Transmembrane helix</keyword>
<comment type="caution">
    <text evidence="2">The sequence shown here is derived from an EMBL/GenBank/DDBJ whole genome shotgun (WGS) entry which is preliminary data.</text>
</comment>
<dbReference type="EMBL" id="PGFG01000001">
    <property type="protein sequence ID" value="PJJ74775.1"/>
    <property type="molecule type" value="Genomic_DNA"/>
</dbReference>
<accession>A0A2M9CSG3</accession>
<sequence length="118" mass="13417">MLLETYISKQFAMKHKWIIIGLSMCMLGGVGVKASAQHRDKDWHDKQEIALYRGAYGHMPPGLMKKFYGERSARCFAPGHRKWHEPRTVYVVPAPVPVIYTPQPQPGVHVWISAQAGF</sequence>
<proteinExistence type="predicted"/>
<feature type="transmembrane region" description="Helical" evidence="1">
    <location>
        <begin position="17"/>
        <end position="36"/>
    </location>
</feature>
<dbReference type="AlphaFoldDB" id="A0A2M9CSG3"/>
<protein>
    <submittedName>
        <fullName evidence="2">Uncharacterized protein</fullName>
    </submittedName>
</protein>